<dbReference type="EMBL" id="JBHGPK010000056">
    <property type="protein sequence ID" value="MFC2254967.1"/>
    <property type="molecule type" value="Genomic_DNA"/>
</dbReference>
<dbReference type="Proteomes" id="UP001595190">
    <property type="component" value="Unassembled WGS sequence"/>
</dbReference>
<keyword evidence="1" id="KW-0732">Signal</keyword>
<sequence>MMLKKTLAIATGLLLTMVAGQSAAQAQEPKPVIEVVTLKLKPTVTPAQFATVDHQIETDVVSKRSGFLSRESAPGSDKNWVVIVHWRSLADAEASMKSFSDAPGAAKFMSLIVPGSMVMTRYGG</sequence>
<evidence type="ECO:0008006" key="4">
    <source>
        <dbReference type="Google" id="ProtNLM"/>
    </source>
</evidence>
<evidence type="ECO:0000313" key="3">
    <source>
        <dbReference type="Proteomes" id="UP001595190"/>
    </source>
</evidence>
<feature type="chain" id="PRO_5046279677" description="ABM domain-containing protein" evidence="1">
    <location>
        <begin position="27"/>
        <end position="124"/>
    </location>
</feature>
<protein>
    <recommendedName>
        <fullName evidence="4">ABM domain-containing protein</fullName>
    </recommendedName>
</protein>
<name>A0ABV6ZS00_9HYPH</name>
<evidence type="ECO:0000256" key="1">
    <source>
        <dbReference type="SAM" id="SignalP"/>
    </source>
</evidence>
<dbReference type="SUPFAM" id="SSF54909">
    <property type="entry name" value="Dimeric alpha+beta barrel"/>
    <property type="match status" value="1"/>
</dbReference>
<organism evidence="2 3">
    <name type="scientific">Labrys neptuniae</name>
    <dbReference type="NCBI Taxonomy" id="376174"/>
    <lineage>
        <taxon>Bacteria</taxon>
        <taxon>Pseudomonadati</taxon>
        <taxon>Pseudomonadota</taxon>
        <taxon>Alphaproteobacteria</taxon>
        <taxon>Hyphomicrobiales</taxon>
        <taxon>Xanthobacteraceae</taxon>
        <taxon>Labrys</taxon>
    </lineage>
</organism>
<dbReference type="InterPro" id="IPR011008">
    <property type="entry name" value="Dimeric_a/b-barrel"/>
</dbReference>
<feature type="signal peptide" evidence="1">
    <location>
        <begin position="1"/>
        <end position="26"/>
    </location>
</feature>
<evidence type="ECO:0000313" key="2">
    <source>
        <dbReference type="EMBL" id="MFC2254967.1"/>
    </source>
</evidence>
<accession>A0ABV6ZS00</accession>
<reference evidence="2 3" key="1">
    <citation type="submission" date="2024-09" db="EMBL/GenBank/DDBJ databases">
        <title>Description of Labrys sedimenti sp. nov., isolated from a diclofenac-degrading enrichment culture, and genome-based reclassification of Labrys portucalensis as a later heterotypic synonym of Labrys neptuniae.</title>
        <authorList>
            <person name="Tancsics A."/>
            <person name="Csepanyi A."/>
        </authorList>
    </citation>
    <scope>NUCLEOTIDE SEQUENCE [LARGE SCALE GENOMIC DNA]</scope>
    <source>
        <strain evidence="2 3">LMG 23412</strain>
    </source>
</reference>
<dbReference type="RefSeq" id="WP_394315554.1">
    <property type="nucleotide sequence ID" value="NZ_JBHGPK010000056.1"/>
</dbReference>
<proteinExistence type="predicted"/>
<gene>
    <name evidence="2" type="ORF">ACETRX_35720</name>
</gene>
<comment type="caution">
    <text evidence="2">The sequence shown here is derived from an EMBL/GenBank/DDBJ whole genome shotgun (WGS) entry which is preliminary data.</text>
</comment>